<dbReference type="Proteomes" id="UP000094112">
    <property type="component" value="Unassembled WGS sequence"/>
</dbReference>
<feature type="non-terminal residue" evidence="10">
    <location>
        <position position="61"/>
    </location>
</feature>
<evidence type="ECO:0000256" key="8">
    <source>
        <dbReference type="SAM" id="MobiDB-lite"/>
    </source>
</evidence>
<dbReference type="PRINTS" id="PR00617">
    <property type="entry name" value="COPPERFIST"/>
</dbReference>
<dbReference type="GO" id="GO:0045944">
    <property type="term" value="P:positive regulation of transcription by RNA polymerase II"/>
    <property type="evidence" value="ECO:0007669"/>
    <property type="project" value="TreeGrafter"/>
</dbReference>
<name>A0A1E3P4B2_WICAA</name>
<dbReference type="FunFam" id="3.90.430.10:FF:000001">
    <property type="entry name" value="Copper fist DNA-binding protein"/>
    <property type="match status" value="1"/>
</dbReference>
<dbReference type="Gene3D" id="3.90.430.10">
    <property type="entry name" value="Copper fist DNA-binding domain"/>
    <property type="match status" value="1"/>
</dbReference>
<feature type="domain" description="Copper-fist" evidence="9">
    <location>
        <begin position="1"/>
        <end position="40"/>
    </location>
</feature>
<evidence type="ECO:0000313" key="11">
    <source>
        <dbReference type="Proteomes" id="UP000094112"/>
    </source>
</evidence>
<dbReference type="RefSeq" id="XP_019039538.1">
    <property type="nucleotide sequence ID" value="XM_019181774.1"/>
</dbReference>
<dbReference type="InterPro" id="IPR051763">
    <property type="entry name" value="Copper_Homeo_Regul"/>
</dbReference>
<evidence type="ECO:0000256" key="3">
    <source>
        <dbReference type="ARBA" id="ARBA00022833"/>
    </source>
</evidence>
<evidence type="ECO:0000259" key="9">
    <source>
        <dbReference type="PROSITE" id="PS50073"/>
    </source>
</evidence>
<dbReference type="STRING" id="683960.A0A1E3P4B2"/>
<proteinExistence type="predicted"/>
<dbReference type="PROSITE" id="PS50073">
    <property type="entry name" value="COPPER_FIST_2"/>
    <property type="match status" value="1"/>
</dbReference>
<dbReference type="PANTHER" id="PTHR28088:SF5">
    <property type="entry name" value="TRANSCRIPTIONAL ACTIVATOR HAA1-RELATED"/>
    <property type="match status" value="1"/>
</dbReference>
<dbReference type="GO" id="GO:0000981">
    <property type="term" value="F:DNA-binding transcription factor activity, RNA polymerase II-specific"/>
    <property type="evidence" value="ECO:0007669"/>
    <property type="project" value="TreeGrafter"/>
</dbReference>
<gene>
    <name evidence="10" type="ORF">WICANDRAFT_30872</name>
</gene>
<keyword evidence="7" id="KW-0539">Nucleus</keyword>
<evidence type="ECO:0000256" key="6">
    <source>
        <dbReference type="ARBA" id="ARBA00023163"/>
    </source>
</evidence>
<dbReference type="OrthoDB" id="5600085at2759"/>
<dbReference type="Pfam" id="PF00649">
    <property type="entry name" value="Copper-fist"/>
    <property type="match status" value="1"/>
</dbReference>
<evidence type="ECO:0000256" key="7">
    <source>
        <dbReference type="ARBA" id="ARBA00023242"/>
    </source>
</evidence>
<evidence type="ECO:0000256" key="1">
    <source>
        <dbReference type="ARBA" id="ARBA00004123"/>
    </source>
</evidence>
<evidence type="ECO:0000313" key="10">
    <source>
        <dbReference type="EMBL" id="ODQ60331.1"/>
    </source>
</evidence>
<keyword evidence="6" id="KW-0804">Transcription</keyword>
<dbReference type="AlphaFoldDB" id="A0A1E3P4B2"/>
<comment type="subcellular location">
    <subcellularLocation>
        <location evidence="1">Nucleus</location>
    </subcellularLocation>
</comment>
<dbReference type="PROSITE" id="PS01119">
    <property type="entry name" value="COPPER_FIST_1"/>
    <property type="match status" value="1"/>
</dbReference>
<dbReference type="GO" id="GO:0005507">
    <property type="term" value="F:copper ion binding"/>
    <property type="evidence" value="ECO:0007669"/>
    <property type="project" value="InterPro"/>
</dbReference>
<keyword evidence="4" id="KW-0186">Copper</keyword>
<keyword evidence="11" id="KW-1185">Reference proteome</keyword>
<dbReference type="SUPFAM" id="SSF57879">
    <property type="entry name" value="Zinc domain conserved in yeast copper-regulated transcription factors"/>
    <property type="match status" value="1"/>
</dbReference>
<keyword evidence="5" id="KW-0805">Transcription regulation</keyword>
<dbReference type="SMART" id="SM01090">
    <property type="entry name" value="Copper-fist"/>
    <property type="match status" value="1"/>
</dbReference>
<dbReference type="InterPro" id="IPR036395">
    <property type="entry name" value="Cu_fist_DNA-bd_dom_sf"/>
</dbReference>
<dbReference type="GeneID" id="30199020"/>
<reference evidence="10 11" key="1">
    <citation type="journal article" date="2016" name="Proc. Natl. Acad. Sci. U.S.A.">
        <title>Comparative genomics of biotechnologically important yeasts.</title>
        <authorList>
            <person name="Riley R."/>
            <person name="Haridas S."/>
            <person name="Wolfe K.H."/>
            <person name="Lopes M.R."/>
            <person name="Hittinger C.T."/>
            <person name="Goeker M."/>
            <person name="Salamov A.A."/>
            <person name="Wisecaver J.H."/>
            <person name="Long T.M."/>
            <person name="Calvey C.H."/>
            <person name="Aerts A.L."/>
            <person name="Barry K.W."/>
            <person name="Choi C."/>
            <person name="Clum A."/>
            <person name="Coughlan A.Y."/>
            <person name="Deshpande S."/>
            <person name="Douglass A.P."/>
            <person name="Hanson S.J."/>
            <person name="Klenk H.-P."/>
            <person name="LaButti K.M."/>
            <person name="Lapidus A."/>
            <person name="Lindquist E.A."/>
            <person name="Lipzen A.M."/>
            <person name="Meier-Kolthoff J.P."/>
            <person name="Ohm R.A."/>
            <person name="Otillar R.P."/>
            <person name="Pangilinan J.L."/>
            <person name="Peng Y."/>
            <person name="Rokas A."/>
            <person name="Rosa C.A."/>
            <person name="Scheuner C."/>
            <person name="Sibirny A.A."/>
            <person name="Slot J.C."/>
            <person name="Stielow J.B."/>
            <person name="Sun H."/>
            <person name="Kurtzman C.P."/>
            <person name="Blackwell M."/>
            <person name="Grigoriev I.V."/>
            <person name="Jeffries T.W."/>
        </authorList>
    </citation>
    <scope>NUCLEOTIDE SEQUENCE [LARGE SCALE GENOMIC DNA]</scope>
    <source>
        <strain evidence="11">ATCC 58044 / CBS 1984 / NCYC 433 / NRRL Y-366-8</strain>
    </source>
</reference>
<dbReference type="GO" id="GO:0006878">
    <property type="term" value="P:intracellular copper ion homeostasis"/>
    <property type="evidence" value="ECO:0007669"/>
    <property type="project" value="TreeGrafter"/>
</dbReference>
<evidence type="ECO:0000256" key="5">
    <source>
        <dbReference type="ARBA" id="ARBA00023015"/>
    </source>
</evidence>
<dbReference type="GO" id="GO:0000978">
    <property type="term" value="F:RNA polymerase II cis-regulatory region sequence-specific DNA binding"/>
    <property type="evidence" value="ECO:0007669"/>
    <property type="project" value="TreeGrafter"/>
</dbReference>
<accession>A0A1E3P4B2</accession>
<dbReference type="GO" id="GO:0006879">
    <property type="term" value="P:intracellular iron ion homeostasis"/>
    <property type="evidence" value="ECO:0007669"/>
    <property type="project" value="TreeGrafter"/>
</dbReference>
<evidence type="ECO:0000256" key="4">
    <source>
        <dbReference type="ARBA" id="ARBA00023008"/>
    </source>
</evidence>
<dbReference type="PANTHER" id="PTHR28088">
    <property type="entry name" value="TRANSCRIPTIONAL ACTIVATOR HAA1-RELATED"/>
    <property type="match status" value="1"/>
</dbReference>
<evidence type="ECO:0000256" key="2">
    <source>
        <dbReference type="ARBA" id="ARBA00022723"/>
    </source>
</evidence>
<dbReference type="InterPro" id="IPR001083">
    <property type="entry name" value="Cu_fist_DNA-bd_dom"/>
</dbReference>
<dbReference type="GO" id="GO:0005634">
    <property type="term" value="C:nucleus"/>
    <property type="evidence" value="ECO:0007669"/>
    <property type="project" value="UniProtKB-SubCell"/>
</dbReference>
<keyword evidence="2" id="KW-0479">Metal-binding</keyword>
<feature type="region of interest" description="Disordered" evidence="8">
    <location>
        <begin position="34"/>
        <end position="61"/>
    </location>
</feature>
<dbReference type="SMART" id="SM00412">
    <property type="entry name" value="Cu_FIST"/>
    <property type="match status" value="1"/>
</dbReference>
<protein>
    <recommendedName>
        <fullName evidence="9">Copper-fist domain-containing protein</fullName>
    </recommendedName>
</protein>
<organism evidence="10 11">
    <name type="scientific">Wickerhamomyces anomalus (strain ATCC 58044 / CBS 1984 / NCYC 433 / NRRL Y-366-8)</name>
    <name type="common">Yeast</name>
    <name type="synonym">Hansenula anomala</name>
    <dbReference type="NCBI Taxonomy" id="683960"/>
    <lineage>
        <taxon>Eukaryota</taxon>
        <taxon>Fungi</taxon>
        <taxon>Dikarya</taxon>
        <taxon>Ascomycota</taxon>
        <taxon>Saccharomycotina</taxon>
        <taxon>Saccharomycetes</taxon>
        <taxon>Phaffomycetales</taxon>
        <taxon>Wickerhamomycetaceae</taxon>
        <taxon>Wickerhamomyces</taxon>
    </lineage>
</organism>
<keyword evidence="3" id="KW-0862">Zinc</keyword>
<sequence>MVLIGGVKYACERCIRGHRVTTCNHTDQPLMMIKPKGRPSSQCKHCKELRKNKNSHPSGAC</sequence>
<dbReference type="EMBL" id="KV454210">
    <property type="protein sequence ID" value="ODQ60331.1"/>
    <property type="molecule type" value="Genomic_DNA"/>
</dbReference>